<proteinExistence type="predicted"/>
<name>A0ABU6J0L2_9ACTN</name>
<protein>
    <submittedName>
        <fullName evidence="1">Uncharacterized protein</fullName>
    </submittedName>
</protein>
<sequence>MRYPKRPWKKSFRRVPSAIRCKLEEIGGSPLKVVGERKVPKDEIARGHFESLGISLNSDGALVLPQGPVIPPSENGTWARRNREGWTIVRTDLPKVWRSFSHEVPNFGDYSRGTHDYTYERECYQREVVPPLGAAVRIALHEEREDYFHLLFELDQVLLADEKMFDRLLLFCLNLMQESTGCSDVIAAHESLAEIAAQRHIDWEIFPAGSREARDRFVERVERLSHERQGEVKERYQFLRSLGPVNWVFGSNLGSSAYFGAQFADDVVVFENINFGNAVYVLYGDWEEMSKLSRTELLRDWDSYDRIVHSEGWERRLRFAVRRALGDAC</sequence>
<dbReference type="RefSeq" id="WP_326455065.1">
    <property type="nucleotide sequence ID" value="NZ_JAYMFH010000016.1"/>
</dbReference>
<dbReference type="EMBL" id="JAYMFH010000016">
    <property type="protein sequence ID" value="MEC4295669.1"/>
    <property type="molecule type" value="Genomic_DNA"/>
</dbReference>
<evidence type="ECO:0000313" key="2">
    <source>
        <dbReference type="Proteomes" id="UP001343724"/>
    </source>
</evidence>
<accession>A0ABU6J0L2</accession>
<evidence type="ECO:0000313" key="1">
    <source>
        <dbReference type="EMBL" id="MEC4295669.1"/>
    </source>
</evidence>
<comment type="caution">
    <text evidence="1">The sequence shown here is derived from an EMBL/GenBank/DDBJ whole genome shotgun (WGS) entry which is preliminary data.</text>
</comment>
<keyword evidence="2" id="KW-1185">Reference proteome</keyword>
<organism evidence="1 2">
    <name type="scientific">Adlercreutzia shanghongiae</name>
    <dbReference type="NCBI Taxonomy" id="3111773"/>
    <lineage>
        <taxon>Bacteria</taxon>
        <taxon>Bacillati</taxon>
        <taxon>Actinomycetota</taxon>
        <taxon>Coriobacteriia</taxon>
        <taxon>Eggerthellales</taxon>
        <taxon>Eggerthellaceae</taxon>
        <taxon>Adlercreutzia</taxon>
    </lineage>
</organism>
<dbReference type="Proteomes" id="UP001343724">
    <property type="component" value="Unassembled WGS sequence"/>
</dbReference>
<reference evidence="1 2" key="1">
    <citation type="submission" date="2024-01" db="EMBL/GenBank/DDBJ databases">
        <title>novel species in genus Adlercreutzia.</title>
        <authorList>
            <person name="Liu X."/>
        </authorList>
    </citation>
    <scope>NUCLEOTIDE SEQUENCE [LARGE SCALE GENOMIC DNA]</scope>
    <source>
        <strain evidence="1 2">R22</strain>
    </source>
</reference>
<gene>
    <name evidence="1" type="ORF">VJ920_10135</name>
</gene>